<protein>
    <submittedName>
        <fullName evidence="1">HEAT repeat domain-containing protein</fullName>
    </submittedName>
</protein>
<organism evidence="1 2">
    <name type="scientific">Nostoc spongiaeforme FACHB-130</name>
    <dbReference type="NCBI Taxonomy" id="1357510"/>
    <lineage>
        <taxon>Bacteria</taxon>
        <taxon>Bacillati</taxon>
        <taxon>Cyanobacteriota</taxon>
        <taxon>Cyanophyceae</taxon>
        <taxon>Nostocales</taxon>
        <taxon>Nostocaceae</taxon>
        <taxon>Nostoc</taxon>
    </lineage>
</organism>
<dbReference type="EMBL" id="JACJTB010000054">
    <property type="protein sequence ID" value="MBD2597924.1"/>
    <property type="molecule type" value="Genomic_DNA"/>
</dbReference>
<evidence type="ECO:0000313" key="1">
    <source>
        <dbReference type="EMBL" id="MBD2597924.1"/>
    </source>
</evidence>
<comment type="caution">
    <text evidence="1">The sequence shown here is derived from an EMBL/GenBank/DDBJ whole genome shotgun (WGS) entry which is preliminary data.</text>
</comment>
<dbReference type="SUPFAM" id="SSF52047">
    <property type="entry name" value="RNI-like"/>
    <property type="match status" value="1"/>
</dbReference>
<accession>A0ABR8G434</accession>
<name>A0ABR8G434_9NOSO</name>
<proteinExistence type="predicted"/>
<dbReference type="Gene3D" id="3.80.10.10">
    <property type="entry name" value="Ribonuclease Inhibitor"/>
    <property type="match status" value="1"/>
</dbReference>
<keyword evidence="2" id="KW-1185">Reference proteome</keyword>
<dbReference type="InterPro" id="IPR032675">
    <property type="entry name" value="LRR_dom_sf"/>
</dbReference>
<dbReference type="Proteomes" id="UP000603457">
    <property type="component" value="Unassembled WGS sequence"/>
</dbReference>
<sequence length="422" mass="48212">MTNNQNEPREFDAVIGGKTPPIYDAVLGGIEGIKRRLSSQFIEDREEALGDALQYGESGLDLIIQALQDKSGRLRRYACVLLSERNEPQAIAALQSYKPWFLKERWELEKRIGSTIIRWHSKKFANRKVEEYSPQVGITDPVGTAYAFRTDRDGDDFIADKLALLLEDPQVCKVEALVFGMWHSDVFESDSSQNIVNFLVKSQDKLTNLKAVFIGDVTDNEWMISQMSHNYISPVLEAYPNLEILKIRGGNTHRMFNPIRHEKLKALIIETGGLRQESLLQLYSLQLPVLEHLEIWLGSLNYGCTCSVEDLIPLLYEDLFPNLIYLGLRNSEYTNEIVHEIVQTPVLQKIQVLDISLGNLNDEGAEILLNSPVINQLDMLNISETYVTDEMLELLWQMDVRVIAEGSRFYEYEGDRYCTVAE</sequence>
<dbReference type="RefSeq" id="WP_190970540.1">
    <property type="nucleotide sequence ID" value="NZ_JACJTB010000054.1"/>
</dbReference>
<reference evidence="1 2" key="1">
    <citation type="journal article" date="2020" name="ISME J.">
        <title>Comparative genomics reveals insights into cyanobacterial evolution and habitat adaptation.</title>
        <authorList>
            <person name="Chen M.Y."/>
            <person name="Teng W.K."/>
            <person name="Zhao L."/>
            <person name="Hu C.X."/>
            <person name="Zhou Y.K."/>
            <person name="Han B.P."/>
            <person name="Song L.R."/>
            <person name="Shu W.S."/>
        </authorList>
    </citation>
    <scope>NUCLEOTIDE SEQUENCE [LARGE SCALE GENOMIC DNA]</scope>
    <source>
        <strain evidence="1 2">FACHB-130</strain>
    </source>
</reference>
<evidence type="ECO:0000313" key="2">
    <source>
        <dbReference type="Proteomes" id="UP000603457"/>
    </source>
</evidence>
<gene>
    <name evidence="1" type="ORF">H6G74_26900</name>
</gene>